<dbReference type="KEGG" id="cpoy:GP475_09620"/>
<dbReference type="EMBL" id="CP046884">
    <property type="protein sequence ID" value="QNQ90868.1"/>
    <property type="molecule type" value="Genomic_DNA"/>
</dbReference>
<protein>
    <submittedName>
        <fullName evidence="1">Uncharacterized protein</fullName>
    </submittedName>
</protein>
<sequence length="79" mass="8936">MTITYDVIDKATKELPVVKKYSCLDAYKSLFEWLLSAHAQENDDFAVIWKKAVDALPDTHRELLGVTDELPKPVGDESL</sequence>
<gene>
    <name evidence="1" type="ORF">GP475_09620</name>
</gene>
<reference evidence="1 2" key="1">
    <citation type="submission" date="2019-12" db="EMBL/GenBank/DDBJ databases">
        <title>Corynebacterium sp. nov., isolated from feces of the Anser Albifrons in China.</title>
        <authorList>
            <person name="Liu Q."/>
        </authorList>
    </citation>
    <scope>NUCLEOTIDE SEQUENCE [LARGE SCALE GENOMIC DNA]</scope>
    <source>
        <strain evidence="1 2">4H37-19</strain>
    </source>
</reference>
<keyword evidence="2" id="KW-1185">Reference proteome</keyword>
<evidence type="ECO:0000313" key="2">
    <source>
        <dbReference type="Proteomes" id="UP000516320"/>
    </source>
</evidence>
<dbReference type="Proteomes" id="UP000516320">
    <property type="component" value="Chromosome"/>
</dbReference>
<proteinExistence type="predicted"/>
<accession>A0A7H0SQP3</accession>
<dbReference type="RefSeq" id="WP_187974178.1">
    <property type="nucleotide sequence ID" value="NZ_CP046884.1"/>
</dbReference>
<organism evidence="1 2">
    <name type="scientific">Corynebacterium poyangense</name>
    <dbReference type="NCBI Taxonomy" id="2684405"/>
    <lineage>
        <taxon>Bacteria</taxon>
        <taxon>Bacillati</taxon>
        <taxon>Actinomycetota</taxon>
        <taxon>Actinomycetes</taxon>
        <taxon>Mycobacteriales</taxon>
        <taxon>Corynebacteriaceae</taxon>
        <taxon>Corynebacterium</taxon>
    </lineage>
</organism>
<name>A0A7H0SQP3_9CORY</name>
<dbReference type="AlphaFoldDB" id="A0A7H0SQP3"/>
<evidence type="ECO:0000313" key="1">
    <source>
        <dbReference type="EMBL" id="QNQ90868.1"/>
    </source>
</evidence>